<dbReference type="PANTHER" id="PTHR43194">
    <property type="entry name" value="HYDROLASE ALPHA/BETA FOLD FAMILY"/>
    <property type="match status" value="1"/>
</dbReference>
<reference evidence="2 3" key="1">
    <citation type="submission" date="2012-04" db="EMBL/GenBank/DDBJ databases">
        <title>The Genome Sequence of Afipia clevelandensis ATCC 49720.</title>
        <authorList>
            <consortium name="The Broad Institute Genome Sequencing Platform"/>
            <person name="Earl A."/>
            <person name="Ward D."/>
            <person name="Feldgarden M."/>
            <person name="Gevers D."/>
            <person name="Huys G."/>
            <person name="Walker B."/>
            <person name="Young S.K."/>
            <person name="Zeng Q."/>
            <person name="Gargeya S."/>
            <person name="Fitzgerald M."/>
            <person name="Haas B."/>
            <person name="Abouelleil A."/>
            <person name="Alvarado L."/>
            <person name="Arachchi H.M."/>
            <person name="Berlin A."/>
            <person name="Chapman S.B."/>
            <person name="Goldberg J."/>
            <person name="Griggs A."/>
            <person name="Gujja S."/>
            <person name="Hansen M."/>
            <person name="Howarth C."/>
            <person name="Imamovic A."/>
            <person name="Larimer J."/>
            <person name="McCowen C."/>
            <person name="Montmayeur A."/>
            <person name="Murphy C."/>
            <person name="Neiman D."/>
            <person name="Pearson M."/>
            <person name="Priest M."/>
            <person name="Roberts A."/>
            <person name="Saif S."/>
            <person name="Shea T."/>
            <person name="Sisk P."/>
            <person name="Sykes S."/>
            <person name="Wortman J."/>
            <person name="Nusbaum C."/>
            <person name="Birren B."/>
        </authorList>
    </citation>
    <scope>NUCLEOTIDE SEQUENCE [LARGE SCALE GENOMIC DNA]</scope>
    <source>
        <strain evidence="2 3">ATCC 49720</strain>
    </source>
</reference>
<dbReference type="InterPro" id="IPR029058">
    <property type="entry name" value="AB_hydrolase_fold"/>
</dbReference>
<accession>K8PP97</accession>
<dbReference type="PRINTS" id="PR00412">
    <property type="entry name" value="EPOXHYDRLASE"/>
</dbReference>
<dbReference type="PRINTS" id="PR00111">
    <property type="entry name" value="ABHYDROLASE"/>
</dbReference>
<dbReference type="HOGENOM" id="CLU_020336_50_2_5"/>
<dbReference type="Gene3D" id="3.40.50.1820">
    <property type="entry name" value="alpha/beta hydrolase"/>
    <property type="match status" value="1"/>
</dbReference>
<dbReference type="OrthoDB" id="9804723at2"/>
<gene>
    <name evidence="2" type="ORF">HMPREF9696_00187</name>
</gene>
<dbReference type="GO" id="GO:0003824">
    <property type="term" value="F:catalytic activity"/>
    <property type="evidence" value="ECO:0007669"/>
    <property type="project" value="InterPro"/>
</dbReference>
<evidence type="ECO:0000259" key="1">
    <source>
        <dbReference type="Pfam" id="PF12697"/>
    </source>
</evidence>
<dbReference type="PANTHER" id="PTHR43194:SF5">
    <property type="entry name" value="PIMELOYL-[ACYL-CARRIER PROTEIN] METHYL ESTER ESTERASE"/>
    <property type="match status" value="1"/>
</dbReference>
<proteinExistence type="predicted"/>
<comment type="caution">
    <text evidence="2">The sequence shown here is derived from an EMBL/GenBank/DDBJ whole genome shotgun (WGS) entry which is preliminary data.</text>
</comment>
<protein>
    <recommendedName>
        <fullName evidence="1">AB hydrolase-1 domain-containing protein</fullName>
    </recommendedName>
</protein>
<dbReference type="Proteomes" id="UP000001095">
    <property type="component" value="Unassembled WGS sequence"/>
</dbReference>
<feature type="domain" description="AB hydrolase-1" evidence="1">
    <location>
        <begin position="26"/>
        <end position="256"/>
    </location>
</feature>
<dbReference type="InterPro" id="IPR050228">
    <property type="entry name" value="Carboxylesterase_BioH"/>
</dbReference>
<dbReference type="InterPro" id="IPR000073">
    <property type="entry name" value="AB_hydrolase_1"/>
</dbReference>
<evidence type="ECO:0000313" key="2">
    <source>
        <dbReference type="EMBL" id="EKS42644.1"/>
    </source>
</evidence>
<dbReference type="AlphaFoldDB" id="K8PP97"/>
<name>K8PP97_9BRAD</name>
<dbReference type="EMBL" id="AGWY01000001">
    <property type="protein sequence ID" value="EKS42644.1"/>
    <property type="molecule type" value="Genomic_DNA"/>
</dbReference>
<keyword evidence="3" id="KW-1185">Reference proteome</keyword>
<dbReference type="InterPro" id="IPR000639">
    <property type="entry name" value="Epox_hydrolase-like"/>
</dbReference>
<evidence type="ECO:0000313" key="3">
    <source>
        <dbReference type="Proteomes" id="UP000001095"/>
    </source>
</evidence>
<sequence>MILTVDGAEVFATTGGKPFNPDLPLVIFLHGAGFDHSMWALFSRWFSHHGYSVLAPDLPGHGKSKGALIPTISGMADWVIKLIEAAGAKKAGLVGHSMGSLIALDAAARYPDKISALSLIGVGGAMPVSPDLLNAAKDNNHDAIDMVSIWGFGFGATLGGSQAPGLWMLGGGQRVLERDAPGVLHNDLAACNDYKTAMDAATKVTAPTTLILGERDMMTPLKSGRQLAAAIAGSKPVVLPGAGHMMTAERPDDVLKALIAANAHAA</sequence>
<dbReference type="RefSeq" id="WP_002711053.1">
    <property type="nucleotide sequence ID" value="NZ_KB375281.1"/>
</dbReference>
<organism evidence="2 3">
    <name type="scientific">Afipia clevelandensis ATCC 49720</name>
    <dbReference type="NCBI Taxonomy" id="883079"/>
    <lineage>
        <taxon>Bacteria</taxon>
        <taxon>Pseudomonadati</taxon>
        <taxon>Pseudomonadota</taxon>
        <taxon>Alphaproteobacteria</taxon>
        <taxon>Hyphomicrobiales</taxon>
        <taxon>Nitrobacteraceae</taxon>
        <taxon>Afipia</taxon>
    </lineage>
</organism>
<dbReference type="SUPFAM" id="SSF53474">
    <property type="entry name" value="alpha/beta-Hydrolases"/>
    <property type="match status" value="1"/>
</dbReference>
<dbReference type="Pfam" id="PF12697">
    <property type="entry name" value="Abhydrolase_6"/>
    <property type="match status" value="1"/>
</dbReference>
<dbReference type="PATRIC" id="fig|883079.3.peg.195"/>